<dbReference type="Pfam" id="PF13414">
    <property type="entry name" value="TPR_11"/>
    <property type="match status" value="1"/>
</dbReference>
<dbReference type="OrthoDB" id="1525165at2"/>
<evidence type="ECO:0000256" key="1">
    <source>
        <dbReference type="PROSITE-ProRule" id="PRU00339"/>
    </source>
</evidence>
<proteinExistence type="predicted"/>
<evidence type="ECO:0000313" key="3">
    <source>
        <dbReference type="EMBL" id="EHQ02808.1"/>
    </source>
</evidence>
<dbReference type="eggNOG" id="COG0457">
    <property type="taxonomic scope" value="Bacteria"/>
</dbReference>
<dbReference type="AlphaFoldDB" id="H2BUW0"/>
<name>H2BUW0_GILLR</name>
<dbReference type="InterPro" id="IPR011990">
    <property type="entry name" value="TPR-like_helical_dom_sf"/>
</dbReference>
<keyword evidence="1" id="KW-0802">TPR repeat</keyword>
<evidence type="ECO:0000313" key="4">
    <source>
        <dbReference type="Proteomes" id="UP000003844"/>
    </source>
</evidence>
<dbReference type="STRING" id="865937.Gilli_2175"/>
<feature type="region of interest" description="Disordered" evidence="2">
    <location>
        <begin position="157"/>
        <end position="294"/>
    </location>
</feature>
<dbReference type="PANTHER" id="PTHR12558:SF13">
    <property type="entry name" value="CELL DIVISION CYCLE PROTEIN 27 HOMOLOG"/>
    <property type="match status" value="1"/>
</dbReference>
<protein>
    <submittedName>
        <fullName evidence="3">Tetratricopeptide TPR_1 repeat-containing protein</fullName>
    </submittedName>
</protein>
<dbReference type="PROSITE" id="PS50293">
    <property type="entry name" value="TPR_REGION"/>
    <property type="match status" value="1"/>
</dbReference>
<gene>
    <name evidence="3" type="ORF">Gilli_2175</name>
</gene>
<dbReference type="Pfam" id="PF13432">
    <property type="entry name" value="TPR_16"/>
    <property type="match status" value="1"/>
</dbReference>
<dbReference type="SMART" id="SM00028">
    <property type="entry name" value="TPR"/>
    <property type="match status" value="3"/>
</dbReference>
<reference evidence="4" key="1">
    <citation type="journal article" date="2012" name="Stand. Genomic Sci.">
        <title>Genome sequence of the Antarctic rhodopsins-containing flavobacterium Gillisia limnaea type strain (R-8282(T)).</title>
        <authorList>
            <person name="Riedel T."/>
            <person name="Held B."/>
            <person name="Nolan M."/>
            <person name="Lucas S."/>
            <person name="Lapidus A."/>
            <person name="Tice H."/>
            <person name="Del Rio T.G."/>
            <person name="Cheng J.F."/>
            <person name="Han C."/>
            <person name="Tapia R."/>
            <person name="Goodwin L.A."/>
            <person name="Pitluck S."/>
            <person name="Liolios K."/>
            <person name="Mavromatis K."/>
            <person name="Pagani I."/>
            <person name="Ivanova N."/>
            <person name="Mikhailova N."/>
            <person name="Pati A."/>
            <person name="Chen A."/>
            <person name="Palaniappan K."/>
            <person name="Land M."/>
            <person name="Rohde M."/>
            <person name="Tindall B.J."/>
            <person name="Detter J.C."/>
            <person name="Goker M."/>
            <person name="Bristow J."/>
            <person name="Eisen J.A."/>
            <person name="Markowitz V."/>
            <person name="Hugenholtz P."/>
            <person name="Kyrpides N.C."/>
            <person name="Klenk H.P."/>
            <person name="Woyke T."/>
        </authorList>
    </citation>
    <scope>NUCLEOTIDE SEQUENCE [LARGE SCALE GENOMIC DNA]</scope>
    <source>
        <strain evidence="4">DSM 15749 / LMG 21470 / R-8282</strain>
    </source>
</reference>
<dbReference type="SUPFAM" id="SSF48452">
    <property type="entry name" value="TPR-like"/>
    <property type="match status" value="1"/>
</dbReference>
<keyword evidence="4" id="KW-1185">Reference proteome</keyword>
<dbReference type="InterPro" id="IPR019734">
    <property type="entry name" value="TPR_rpt"/>
</dbReference>
<dbReference type="PROSITE" id="PS50005">
    <property type="entry name" value="TPR"/>
    <property type="match status" value="1"/>
</dbReference>
<dbReference type="EMBL" id="JH594606">
    <property type="protein sequence ID" value="EHQ02808.1"/>
    <property type="molecule type" value="Genomic_DNA"/>
</dbReference>
<dbReference type="Proteomes" id="UP000003844">
    <property type="component" value="Unassembled WGS sequence"/>
</dbReference>
<evidence type="ECO:0000256" key="2">
    <source>
        <dbReference type="SAM" id="MobiDB-lite"/>
    </source>
</evidence>
<sequence length="294" mass="33508">MKNIPKTYNFFVYLLIGAAFLYSGTSYSQTMEEENKKIEKQTNKFLKEAEEKLGENDFSSAEASYRKAVAKNPDSEVARYNMANMYYSKEKPGNATQRYKQAAAVSETKDSKHKIFHNLGNTFMDQKNYKEAVEAYKNALRSNPLDEETRYNLALAKKMLEEEEKEGGGGDDDQKDKDEQEKDGEKDQKGDEGEKDQDKKDGEDKEDQGGDKKDDSQKEPEKEDKNGDPKDKKKDEGKDGEQEQPQQPQPQPGQLSPQQIKSLLEAMNNEEKKVQDKINAQKAQGAKTRTGKDW</sequence>
<dbReference type="Gene3D" id="1.25.40.10">
    <property type="entry name" value="Tetratricopeptide repeat domain"/>
    <property type="match status" value="2"/>
</dbReference>
<feature type="compositionally biased region" description="Basic and acidic residues" evidence="2">
    <location>
        <begin position="166"/>
        <end position="241"/>
    </location>
</feature>
<accession>H2BUW0</accession>
<dbReference type="PANTHER" id="PTHR12558">
    <property type="entry name" value="CELL DIVISION CYCLE 16,23,27"/>
    <property type="match status" value="1"/>
</dbReference>
<feature type="repeat" description="TPR" evidence="1">
    <location>
        <begin position="113"/>
        <end position="146"/>
    </location>
</feature>
<organism evidence="3 4">
    <name type="scientific">Gillisia limnaea (strain DSM 15749 / LMG 21470 / R-8282)</name>
    <dbReference type="NCBI Taxonomy" id="865937"/>
    <lineage>
        <taxon>Bacteria</taxon>
        <taxon>Pseudomonadati</taxon>
        <taxon>Bacteroidota</taxon>
        <taxon>Flavobacteriia</taxon>
        <taxon>Flavobacteriales</taxon>
        <taxon>Flavobacteriaceae</taxon>
        <taxon>Gillisia</taxon>
    </lineage>
</organism>
<dbReference type="HOGENOM" id="CLU_072309_0_0_10"/>